<evidence type="ECO:0000313" key="3">
    <source>
        <dbReference type="EMBL" id="KAG2550120.1"/>
    </source>
</evidence>
<feature type="region of interest" description="Disordered" evidence="1">
    <location>
        <begin position="54"/>
        <end position="116"/>
    </location>
</feature>
<evidence type="ECO:0000256" key="1">
    <source>
        <dbReference type="SAM" id="MobiDB-lite"/>
    </source>
</evidence>
<accession>A0A8T0NL80</accession>
<dbReference type="InterPro" id="IPR008889">
    <property type="entry name" value="VQ"/>
</dbReference>
<dbReference type="Proteomes" id="UP000823388">
    <property type="component" value="Chromosome 9K"/>
</dbReference>
<dbReference type="EMBL" id="CM029053">
    <property type="protein sequence ID" value="KAG2550120.1"/>
    <property type="molecule type" value="Genomic_DNA"/>
</dbReference>
<name>A0A8T0NL80_PANVG</name>
<dbReference type="Pfam" id="PF05678">
    <property type="entry name" value="VQ"/>
    <property type="match status" value="1"/>
</dbReference>
<organism evidence="3 4">
    <name type="scientific">Panicum virgatum</name>
    <name type="common">Blackwell switchgrass</name>
    <dbReference type="NCBI Taxonomy" id="38727"/>
    <lineage>
        <taxon>Eukaryota</taxon>
        <taxon>Viridiplantae</taxon>
        <taxon>Streptophyta</taxon>
        <taxon>Embryophyta</taxon>
        <taxon>Tracheophyta</taxon>
        <taxon>Spermatophyta</taxon>
        <taxon>Magnoliopsida</taxon>
        <taxon>Liliopsida</taxon>
        <taxon>Poales</taxon>
        <taxon>Poaceae</taxon>
        <taxon>PACMAD clade</taxon>
        <taxon>Panicoideae</taxon>
        <taxon>Panicodae</taxon>
        <taxon>Paniceae</taxon>
        <taxon>Panicinae</taxon>
        <taxon>Panicum</taxon>
        <taxon>Panicum sect. Hiantes</taxon>
    </lineage>
</organism>
<feature type="region of interest" description="Disordered" evidence="1">
    <location>
        <begin position="1"/>
        <end position="38"/>
    </location>
</feature>
<feature type="compositionally biased region" description="Low complexity" evidence="1">
    <location>
        <begin position="79"/>
        <end position="102"/>
    </location>
</feature>
<protein>
    <recommendedName>
        <fullName evidence="2">VQ domain-containing protein</fullName>
    </recommendedName>
</protein>
<proteinExistence type="predicted"/>
<keyword evidence="4" id="KW-1185">Reference proteome</keyword>
<sequence>MESCSSSSSKKKKQAADAACSGRPAARPHWRRRDPADTSVYVVDPAQFRAVVQQLTGAAVSPSPPPPAPHQHQGGGGNSAAAAQPQQTQPAAAGTDTGGAQQHGIGSRGEENCSGAKTLGQMRDECMAWADADDYCDPSIERTREE</sequence>
<feature type="domain" description="VQ" evidence="2">
    <location>
        <begin position="36"/>
        <end position="58"/>
    </location>
</feature>
<evidence type="ECO:0000313" key="4">
    <source>
        <dbReference type="Proteomes" id="UP000823388"/>
    </source>
</evidence>
<reference evidence="3" key="1">
    <citation type="submission" date="2020-05" db="EMBL/GenBank/DDBJ databases">
        <title>WGS assembly of Panicum virgatum.</title>
        <authorList>
            <person name="Lovell J.T."/>
            <person name="Jenkins J."/>
            <person name="Shu S."/>
            <person name="Juenger T.E."/>
            <person name="Schmutz J."/>
        </authorList>
    </citation>
    <scope>NUCLEOTIDE SEQUENCE</scope>
    <source>
        <strain evidence="3">AP13</strain>
    </source>
</reference>
<gene>
    <name evidence="3" type="ORF">PVAP13_9KG238300</name>
</gene>
<evidence type="ECO:0000259" key="2">
    <source>
        <dbReference type="Pfam" id="PF05678"/>
    </source>
</evidence>
<comment type="caution">
    <text evidence="3">The sequence shown here is derived from an EMBL/GenBank/DDBJ whole genome shotgun (WGS) entry which is preliminary data.</text>
</comment>
<dbReference type="AlphaFoldDB" id="A0A8T0NL80"/>